<evidence type="ECO:0000313" key="24">
    <source>
        <dbReference type="RefSeq" id="XP_036368966.1"/>
    </source>
</evidence>
<keyword evidence="13" id="KW-1015">Disulfide bond</keyword>
<dbReference type="SMART" id="SM00326">
    <property type="entry name" value="SH3"/>
    <property type="match status" value="1"/>
</dbReference>
<evidence type="ECO:0000259" key="22">
    <source>
        <dbReference type="PROSITE" id="PS51659"/>
    </source>
</evidence>
<evidence type="ECO:0000256" key="3">
    <source>
        <dbReference type="ARBA" id="ARBA00012660"/>
    </source>
</evidence>
<accession>A0A7E6FMP3</accession>
<evidence type="ECO:0000256" key="13">
    <source>
        <dbReference type="ARBA" id="ARBA00023157"/>
    </source>
</evidence>
<dbReference type="InterPro" id="IPR035653">
    <property type="entry name" value="Fut8_SH3"/>
</dbReference>
<dbReference type="KEGG" id="osn:115224035"/>
<dbReference type="PROSITE" id="PS51659">
    <property type="entry name" value="GT23"/>
    <property type="match status" value="1"/>
</dbReference>
<dbReference type="FunFam" id="2.30.30.40:FF:000070">
    <property type="entry name" value="Alpha-(1,6)-fucosyltransferase"/>
    <property type="match status" value="1"/>
</dbReference>
<dbReference type="Gene3D" id="2.30.30.40">
    <property type="entry name" value="SH3 Domains"/>
    <property type="match status" value="1"/>
</dbReference>
<evidence type="ECO:0000256" key="1">
    <source>
        <dbReference type="ARBA" id="ARBA00004447"/>
    </source>
</evidence>
<dbReference type="Gene3D" id="1.10.287.1060">
    <property type="entry name" value="ESAT-6-like"/>
    <property type="match status" value="2"/>
</dbReference>
<dbReference type="PROSITE" id="PS50002">
    <property type="entry name" value="SH3"/>
    <property type="match status" value="1"/>
</dbReference>
<protein>
    <recommendedName>
        <fullName evidence="4">Alpha-(1,6)-fucosyltransferase</fullName>
        <ecNumber evidence="3">2.4.1.68</ecNumber>
    </recommendedName>
    <alternativeName>
        <fullName evidence="14">GDP-L-Fuc:N-acetyl-beta-D-glucosaminide alpha1,6-fucosyltransferase</fullName>
    </alternativeName>
    <alternativeName>
        <fullName evidence="16">GDP-fucose--glycoprotein fucosyltransferase</fullName>
    </alternativeName>
    <alternativeName>
        <fullName evidence="15">Glycoprotein 6-alpha-L-fucosyltransferase</fullName>
    </alternativeName>
</protein>
<evidence type="ECO:0000256" key="20">
    <source>
        <dbReference type="SAM" id="Coils"/>
    </source>
</evidence>
<dbReference type="CDD" id="cd11792">
    <property type="entry name" value="SH3_Fut8"/>
    <property type="match status" value="1"/>
</dbReference>
<evidence type="ECO:0000256" key="4">
    <source>
        <dbReference type="ARBA" id="ARBA00018201"/>
    </source>
</evidence>
<evidence type="ECO:0000256" key="7">
    <source>
        <dbReference type="ARBA" id="ARBA00022679"/>
    </source>
</evidence>
<dbReference type="GO" id="GO:0032580">
    <property type="term" value="C:Golgi cisterna membrane"/>
    <property type="evidence" value="ECO:0007669"/>
    <property type="project" value="UniProtKB-SubCell"/>
</dbReference>
<comment type="pathway">
    <text evidence="2">Protein modification; protein glycosylation.</text>
</comment>
<keyword evidence="5 18" id="KW-0728">SH3 domain</keyword>
<evidence type="ECO:0000256" key="14">
    <source>
        <dbReference type="ARBA" id="ARBA00030434"/>
    </source>
</evidence>
<keyword evidence="10" id="KW-1133">Transmembrane helix</keyword>
<dbReference type="PANTHER" id="PTHR13132:SF29">
    <property type="entry name" value="ALPHA-(1,6)-FUCOSYLTRANSFERASE"/>
    <property type="match status" value="1"/>
</dbReference>
<dbReference type="AlphaFoldDB" id="A0A7E6FMP3"/>
<feature type="region of interest" description="Important for donor substrate binding" evidence="19">
    <location>
        <begin position="448"/>
        <end position="449"/>
    </location>
</feature>
<dbReference type="SUPFAM" id="SSF50044">
    <property type="entry name" value="SH3-domain"/>
    <property type="match status" value="1"/>
</dbReference>
<evidence type="ECO:0000313" key="23">
    <source>
        <dbReference type="Proteomes" id="UP000515154"/>
    </source>
</evidence>
<feature type="domain" description="GT23" evidence="22">
    <location>
        <begin position="366"/>
        <end position="578"/>
    </location>
</feature>
<evidence type="ECO:0000259" key="21">
    <source>
        <dbReference type="PROSITE" id="PS50002"/>
    </source>
</evidence>
<evidence type="ECO:0000256" key="19">
    <source>
        <dbReference type="PROSITE-ProRule" id="PRU00992"/>
    </source>
</evidence>
<evidence type="ECO:0000256" key="6">
    <source>
        <dbReference type="ARBA" id="ARBA00022676"/>
    </source>
</evidence>
<keyword evidence="23" id="KW-1185">Reference proteome</keyword>
<dbReference type="GO" id="GO:0006487">
    <property type="term" value="P:protein N-linked glycosylation"/>
    <property type="evidence" value="ECO:0007669"/>
    <property type="project" value="TreeGrafter"/>
</dbReference>
<keyword evidence="8" id="KW-0812">Transmembrane</keyword>
<dbReference type="CDD" id="cd11300">
    <property type="entry name" value="Fut8_like"/>
    <property type="match status" value="1"/>
</dbReference>
<evidence type="ECO:0000256" key="2">
    <source>
        <dbReference type="ARBA" id="ARBA00004922"/>
    </source>
</evidence>
<evidence type="ECO:0000256" key="5">
    <source>
        <dbReference type="ARBA" id="ARBA00022443"/>
    </source>
</evidence>
<keyword evidence="7 19" id="KW-0808">Transferase</keyword>
<dbReference type="InterPro" id="IPR001452">
    <property type="entry name" value="SH3_domain"/>
</dbReference>
<keyword evidence="6 19" id="KW-0328">Glycosyltransferase</keyword>
<keyword evidence="11" id="KW-0333">Golgi apparatus</keyword>
<evidence type="ECO:0000256" key="17">
    <source>
        <dbReference type="ARBA" id="ARBA00093238"/>
    </source>
</evidence>
<feature type="coiled-coil region" evidence="20">
    <location>
        <begin position="35"/>
        <end position="98"/>
    </location>
</feature>
<sequence>MSSMRTWKVVAALLGFWLVIMMYMSSTVFQNTDTSHRTERQLRHAMDELDRLRKQNIELKQLATELKDIHLNPVSKDVKSLRERLEMATLELKGLAEKKNVSSTSCSTTPSEKHEVLGRKVENDIVEFWYYLKFSMKRMRDLAIGNSVLISKLDEVLTNGLEYKSVHRIASLSLSLILSSITNIILRYLLWSLFFLLTACSTTPSEKHEVLGRKVENDIVEFWYYLKFSMKRMRDLAIGNSVLISKLDEVLTNGLEYKRTLISDIDQLRGVDGLDHWRGKESQDLADLVQRRLQFLQVSTSALYQTEKNREICSRILSDRGTIMVNYQKFLALAVLLRGCIDSKYISAGVGESAIRRSSFSAPETLTEVQVVEMPIIDNVYPKPAFIPLAIPEDLAPRLRRLHGDPAVWWIGQFVRYLVRPQPALEKDINDTKKRLGFQNPIVGVHVRRTDKVGTEAAYHSLEEYMAHVEDYYRQLEMSKGHSIETKKVYLASDDPNVLADAVNKYPNYNFIYDSENSKTAGLGTRYSTASLRGIIFDIHFLSLCDYLVCTFSSQVCRVAYELMQTYHGDASQKFYSLDDIYYFGGQNAHNVKAIQKHTAQRKEEISFEIGDSIGIAGNHWDGYSKGVHRKLGKNGLFPSYKTVNKVVTVKFPHYPEVPLTNQT</sequence>
<dbReference type="Pfam" id="PF19745">
    <property type="entry name" value="FUT8_N_cat"/>
    <property type="match status" value="3"/>
</dbReference>
<proteinExistence type="inferred from homology"/>
<dbReference type="RefSeq" id="XP_036368966.1">
    <property type="nucleotide sequence ID" value="XM_036513073.1"/>
</dbReference>
<evidence type="ECO:0000256" key="16">
    <source>
        <dbReference type="ARBA" id="ARBA00032208"/>
    </source>
</evidence>
<dbReference type="InterPro" id="IPR027350">
    <property type="entry name" value="GT23_dom"/>
</dbReference>
<gene>
    <name evidence="24" type="primary">LOC115224035</name>
</gene>
<evidence type="ECO:0000256" key="12">
    <source>
        <dbReference type="ARBA" id="ARBA00023136"/>
    </source>
</evidence>
<feature type="domain" description="SH3" evidence="21">
    <location>
        <begin position="587"/>
        <end position="648"/>
    </location>
</feature>
<name>A0A7E6FMP3_9MOLL</name>
<comment type="catalytic activity">
    <reaction evidence="17">
        <text>N(4)-{beta-D-GlcNAc-(1-&gt;2)-alpha-D-Man-(1-&gt;3)-[beta-D-GlcNAc-(1-&gt;2)-alpha-D-Man-(1-&gt;6)]-beta-D-Man-(1-&gt;4)-beta-D-GlcNAc-(1-&gt;4)-beta-D-GlcNAc}-L-asparaginyl-[protein] + GDP-beta-L-fucose = an N(4)-{beta-D-GlcNAc-(1-&gt;2)-alpha-D-Man-(1-&gt;3)-[beta-D-GlcNAc-(1-&gt;2)-alpha-D-Man-(1-&gt;6)]-beta-D-Man-(1-&gt;4)-beta-D-GlcNAc-(1-&gt;4)-[alpha-L-Fuc-(1-&gt;6)]-beta-D-GlcNAc}-L-asparaginyl-[protein] + GDP + H(+)</text>
        <dbReference type="Rhea" id="RHEA:12985"/>
        <dbReference type="Rhea" id="RHEA-COMP:13526"/>
        <dbReference type="Rhea" id="RHEA-COMP:13532"/>
        <dbReference type="ChEBI" id="CHEBI:15378"/>
        <dbReference type="ChEBI" id="CHEBI:57273"/>
        <dbReference type="ChEBI" id="CHEBI:58189"/>
        <dbReference type="ChEBI" id="CHEBI:60651"/>
        <dbReference type="ChEBI" id="CHEBI:137207"/>
        <dbReference type="EC" id="2.4.1.68"/>
    </reaction>
</comment>
<dbReference type="Pfam" id="PF14604">
    <property type="entry name" value="SH3_9"/>
    <property type="match status" value="1"/>
</dbReference>
<evidence type="ECO:0000256" key="10">
    <source>
        <dbReference type="ARBA" id="ARBA00022989"/>
    </source>
</evidence>
<evidence type="ECO:0000256" key="18">
    <source>
        <dbReference type="PROSITE-ProRule" id="PRU00192"/>
    </source>
</evidence>
<dbReference type="Proteomes" id="UP000515154">
    <property type="component" value="Linkage group LG24"/>
</dbReference>
<dbReference type="Gene3D" id="3.40.50.11350">
    <property type="match status" value="1"/>
</dbReference>
<evidence type="ECO:0000256" key="9">
    <source>
        <dbReference type="ARBA" id="ARBA00022968"/>
    </source>
</evidence>
<comment type="subcellular location">
    <subcellularLocation>
        <location evidence="1">Golgi apparatus</location>
        <location evidence="1">Golgi stack membrane</location>
        <topology evidence="1">Single-pass type II membrane protein</topology>
    </subcellularLocation>
</comment>
<keyword evidence="12" id="KW-0472">Membrane</keyword>
<comment type="similarity">
    <text evidence="19">Belongs to the glycosyltransferase 23 family.</text>
</comment>
<dbReference type="InterPro" id="IPR036028">
    <property type="entry name" value="SH3-like_dom_sf"/>
</dbReference>
<keyword evidence="20" id="KW-0175">Coiled coil</keyword>
<dbReference type="InterPro" id="IPR045573">
    <property type="entry name" value="Fut8_N_cat"/>
</dbReference>
<evidence type="ECO:0000256" key="11">
    <source>
        <dbReference type="ARBA" id="ARBA00023034"/>
    </source>
</evidence>
<organism evidence="23 24">
    <name type="scientific">Octopus sinensis</name>
    <name type="common">East Asian common octopus</name>
    <dbReference type="NCBI Taxonomy" id="2607531"/>
    <lineage>
        <taxon>Eukaryota</taxon>
        <taxon>Metazoa</taxon>
        <taxon>Spiralia</taxon>
        <taxon>Lophotrochozoa</taxon>
        <taxon>Mollusca</taxon>
        <taxon>Cephalopoda</taxon>
        <taxon>Coleoidea</taxon>
        <taxon>Octopodiformes</taxon>
        <taxon>Octopoda</taxon>
        <taxon>Incirrata</taxon>
        <taxon>Octopodidae</taxon>
        <taxon>Octopus</taxon>
    </lineage>
</organism>
<dbReference type="GO" id="GO:0008424">
    <property type="term" value="F:glycoprotein 6-alpha-L-fucosyltransferase activity"/>
    <property type="evidence" value="ECO:0007669"/>
    <property type="project" value="UniProtKB-EC"/>
</dbReference>
<dbReference type="FunFam" id="3.40.50.11350:FF:000001">
    <property type="entry name" value="Alpha-(1,6)-fucosyltransferase"/>
    <property type="match status" value="1"/>
</dbReference>
<keyword evidence="9" id="KW-0735">Signal-anchor</keyword>
<dbReference type="EC" id="2.4.1.68" evidence="3"/>
<dbReference type="PANTHER" id="PTHR13132">
    <property type="entry name" value="ALPHA- 1,6 -FUCOSYLTRANSFERASE"/>
    <property type="match status" value="1"/>
</dbReference>
<evidence type="ECO:0000256" key="8">
    <source>
        <dbReference type="ARBA" id="ARBA00022692"/>
    </source>
</evidence>
<evidence type="ECO:0000256" key="15">
    <source>
        <dbReference type="ARBA" id="ARBA00030648"/>
    </source>
</evidence>
<reference evidence="24" key="1">
    <citation type="submission" date="2025-08" db="UniProtKB">
        <authorList>
            <consortium name="RefSeq"/>
        </authorList>
    </citation>
    <scope>IDENTIFICATION</scope>
</reference>